<dbReference type="CDD" id="cd00051">
    <property type="entry name" value="EFh"/>
    <property type="match status" value="1"/>
</dbReference>
<evidence type="ECO:0000256" key="1">
    <source>
        <dbReference type="ARBA" id="ARBA00022723"/>
    </source>
</evidence>
<protein>
    <submittedName>
        <fullName evidence="5">Calaxin-like</fullName>
    </submittedName>
</protein>
<evidence type="ECO:0000313" key="5">
    <source>
        <dbReference type="RefSeq" id="XP_034105060.1"/>
    </source>
</evidence>
<sequence>MKDLDLTLDYMENARFNYVYGTAVARMEASIFSTLEKLCISMIYHKFVLREGPRTRYMTVQQLSGFIRMMFKITDPRINHRIVKTISDDPNCVDPKFHPDRHCTLNSFIKMLAIYFSNDLDRRMRFAFSVYDEDGYGFMNRETVMRYIDAFFTGDDEDEIFEMRADMLELLFQKFDKDKDLLISFEEYCDTVRKQPELLEFLGTVFPSKNDLDVVGLCCNLHTH</sequence>
<evidence type="ECO:0000256" key="2">
    <source>
        <dbReference type="ARBA" id="ARBA00022737"/>
    </source>
</evidence>
<proteinExistence type="predicted"/>
<dbReference type="InterPro" id="IPR028846">
    <property type="entry name" value="Recoverin"/>
</dbReference>
<dbReference type="SMART" id="SM00054">
    <property type="entry name" value="EFh"/>
    <property type="match status" value="2"/>
</dbReference>
<keyword evidence="4" id="KW-1185">Reference proteome</keyword>
<keyword evidence="1" id="KW-0479">Metal-binding</keyword>
<dbReference type="Gene3D" id="1.10.238.10">
    <property type="entry name" value="EF-hand"/>
    <property type="match status" value="1"/>
</dbReference>
<dbReference type="Proteomes" id="UP000515160">
    <property type="component" value="Chromosome 3"/>
</dbReference>
<evidence type="ECO:0000259" key="3">
    <source>
        <dbReference type="PROSITE" id="PS50222"/>
    </source>
</evidence>
<dbReference type="PANTHER" id="PTHR23055:SF190">
    <property type="entry name" value="AT17667P-RELATED"/>
    <property type="match status" value="1"/>
</dbReference>
<dbReference type="SUPFAM" id="SSF47473">
    <property type="entry name" value="EF-hand"/>
    <property type="match status" value="1"/>
</dbReference>
<dbReference type="GO" id="GO:0005509">
    <property type="term" value="F:calcium ion binding"/>
    <property type="evidence" value="ECO:0007669"/>
    <property type="project" value="InterPro"/>
</dbReference>
<dbReference type="AlphaFoldDB" id="A0A6P8X1V3"/>
<name>A0A6P8X1V3_DROAB</name>
<dbReference type="InterPro" id="IPR002048">
    <property type="entry name" value="EF_hand_dom"/>
</dbReference>
<dbReference type="InterPro" id="IPR011992">
    <property type="entry name" value="EF-hand-dom_pair"/>
</dbReference>
<feature type="domain" description="EF-hand" evidence="3">
    <location>
        <begin position="163"/>
        <end position="198"/>
    </location>
</feature>
<accession>A0A6P8X1V3</accession>
<dbReference type="Pfam" id="PF13499">
    <property type="entry name" value="EF-hand_7"/>
    <property type="match status" value="1"/>
</dbReference>
<gene>
    <name evidence="5" type="primary">LOC117568483</name>
</gene>
<keyword evidence="2" id="KW-0677">Repeat</keyword>
<dbReference type="RefSeq" id="XP_034105060.1">
    <property type="nucleotide sequence ID" value="XM_034249169.2"/>
</dbReference>
<dbReference type="PANTHER" id="PTHR23055">
    <property type="entry name" value="CALCIUM BINDING PROTEINS"/>
    <property type="match status" value="1"/>
</dbReference>
<dbReference type="PROSITE" id="PS50222">
    <property type="entry name" value="EF_HAND_2"/>
    <property type="match status" value="1"/>
</dbReference>
<reference evidence="5" key="1">
    <citation type="submission" date="2025-08" db="UniProtKB">
        <authorList>
            <consortium name="RefSeq"/>
        </authorList>
    </citation>
    <scope>IDENTIFICATION</scope>
    <source>
        <strain evidence="5">15112-1751.03</strain>
        <tissue evidence="5">Whole Adult</tissue>
    </source>
</reference>
<dbReference type="GeneID" id="117568483"/>
<dbReference type="OrthoDB" id="191686at2759"/>
<evidence type="ECO:0000313" key="4">
    <source>
        <dbReference type="Proteomes" id="UP000515160"/>
    </source>
</evidence>
<organism evidence="4 5">
    <name type="scientific">Drosophila albomicans</name>
    <name type="common">Fruit fly</name>
    <dbReference type="NCBI Taxonomy" id="7291"/>
    <lineage>
        <taxon>Eukaryota</taxon>
        <taxon>Metazoa</taxon>
        <taxon>Ecdysozoa</taxon>
        <taxon>Arthropoda</taxon>
        <taxon>Hexapoda</taxon>
        <taxon>Insecta</taxon>
        <taxon>Pterygota</taxon>
        <taxon>Neoptera</taxon>
        <taxon>Endopterygota</taxon>
        <taxon>Diptera</taxon>
        <taxon>Brachycera</taxon>
        <taxon>Muscomorpha</taxon>
        <taxon>Ephydroidea</taxon>
        <taxon>Drosophilidae</taxon>
        <taxon>Drosophila</taxon>
    </lineage>
</organism>